<keyword evidence="3" id="KW-1185">Reference proteome</keyword>
<organism evidence="2 3">
    <name type="scientific">Musa troglodytarum</name>
    <name type="common">fe'i banana</name>
    <dbReference type="NCBI Taxonomy" id="320322"/>
    <lineage>
        <taxon>Eukaryota</taxon>
        <taxon>Viridiplantae</taxon>
        <taxon>Streptophyta</taxon>
        <taxon>Embryophyta</taxon>
        <taxon>Tracheophyta</taxon>
        <taxon>Spermatophyta</taxon>
        <taxon>Magnoliopsida</taxon>
        <taxon>Liliopsida</taxon>
        <taxon>Zingiberales</taxon>
        <taxon>Musaceae</taxon>
        <taxon>Musa</taxon>
    </lineage>
</organism>
<evidence type="ECO:0000313" key="2">
    <source>
        <dbReference type="EMBL" id="URE13857.1"/>
    </source>
</evidence>
<evidence type="ECO:0000313" key="3">
    <source>
        <dbReference type="Proteomes" id="UP001055439"/>
    </source>
</evidence>
<proteinExistence type="predicted"/>
<dbReference type="AlphaFoldDB" id="A0A9E7GKJ2"/>
<reference evidence="2" key="1">
    <citation type="submission" date="2022-05" db="EMBL/GenBank/DDBJ databases">
        <title>The Musa troglodytarum L. genome provides insights into the mechanism of non-climacteric behaviour and enrichment of carotenoids.</title>
        <authorList>
            <person name="Wang J."/>
        </authorList>
    </citation>
    <scope>NUCLEOTIDE SEQUENCE</scope>
    <source>
        <tissue evidence="2">Leaf</tissue>
    </source>
</reference>
<evidence type="ECO:0000256" key="1">
    <source>
        <dbReference type="SAM" id="MobiDB-lite"/>
    </source>
</evidence>
<protein>
    <submittedName>
        <fullName evidence="2">Uncharacterized protein</fullName>
    </submittedName>
</protein>
<dbReference type="EMBL" id="CP097508">
    <property type="protein sequence ID" value="URE13857.1"/>
    <property type="molecule type" value="Genomic_DNA"/>
</dbReference>
<dbReference type="Proteomes" id="UP001055439">
    <property type="component" value="Chromosome 6"/>
</dbReference>
<gene>
    <name evidence="2" type="ORF">MUK42_37661</name>
</gene>
<accession>A0A9E7GKJ2</accession>
<sequence length="82" mass="8735">MKPTPVWIHLPGLPSELLDARLPQIVASIGTPSRWTPSTPLIDQCNQSQPLEQPATPCEDGVDGYSSVPEIGGSSEHGLLYG</sequence>
<feature type="region of interest" description="Disordered" evidence="1">
    <location>
        <begin position="48"/>
        <end position="82"/>
    </location>
</feature>
<name>A0A9E7GKJ2_9LILI</name>